<gene>
    <name evidence="14" type="primary">mycP</name>
    <name evidence="14" type="ORF">KDA82_03620</name>
</gene>
<feature type="chain" id="PRO_5035752836" evidence="12">
    <location>
        <begin position="34"/>
        <end position="388"/>
    </location>
</feature>
<feature type="active site" description="Charge relay system" evidence="10">
    <location>
        <position position="100"/>
    </location>
</feature>
<evidence type="ECO:0000256" key="3">
    <source>
        <dbReference type="ARBA" id="ARBA00022475"/>
    </source>
</evidence>
<dbReference type="AlphaFoldDB" id="A0A8T4IJU2"/>
<keyword evidence="4 10" id="KW-0645">Protease</keyword>
<feature type="region of interest" description="Disordered" evidence="11">
    <location>
        <begin position="323"/>
        <end position="388"/>
    </location>
</feature>
<dbReference type="PRINTS" id="PR00723">
    <property type="entry name" value="SUBTILISIN"/>
</dbReference>
<accession>A0A8T4IJU2</accession>
<dbReference type="InterPro" id="IPR000209">
    <property type="entry name" value="Peptidase_S8/S53_dom"/>
</dbReference>
<dbReference type="SUPFAM" id="SSF52743">
    <property type="entry name" value="Subtilisin-like"/>
    <property type="match status" value="1"/>
</dbReference>
<dbReference type="Pfam" id="PF00082">
    <property type="entry name" value="Peptidase_S8"/>
    <property type="match status" value="1"/>
</dbReference>
<dbReference type="GO" id="GO:0004252">
    <property type="term" value="F:serine-type endopeptidase activity"/>
    <property type="evidence" value="ECO:0007669"/>
    <property type="project" value="UniProtKB-UniRule"/>
</dbReference>
<dbReference type="PROSITE" id="PS51892">
    <property type="entry name" value="SUBTILASE"/>
    <property type="match status" value="1"/>
</dbReference>
<name>A0A8T4IJU2_9ACTN</name>
<keyword evidence="5" id="KW-0812">Transmembrane</keyword>
<feature type="active site" description="Charge relay system" evidence="10">
    <location>
        <position position="66"/>
    </location>
</feature>
<comment type="caution">
    <text evidence="14">The sequence shown here is derived from an EMBL/GenBank/DDBJ whole genome shotgun (WGS) entry which is preliminary data.</text>
</comment>
<feature type="domain" description="Peptidase S8/S53" evidence="13">
    <location>
        <begin position="57"/>
        <end position="305"/>
    </location>
</feature>
<comment type="similarity">
    <text evidence="2 10">Belongs to the peptidase S8 family.</text>
</comment>
<dbReference type="InterPro" id="IPR050131">
    <property type="entry name" value="Peptidase_S8_subtilisin-like"/>
</dbReference>
<feature type="compositionally biased region" description="Basic and acidic residues" evidence="11">
    <location>
        <begin position="345"/>
        <end position="357"/>
    </location>
</feature>
<dbReference type="GO" id="GO:0005886">
    <property type="term" value="C:plasma membrane"/>
    <property type="evidence" value="ECO:0007669"/>
    <property type="project" value="UniProtKB-SubCell"/>
</dbReference>
<evidence type="ECO:0000256" key="7">
    <source>
        <dbReference type="ARBA" id="ARBA00022825"/>
    </source>
</evidence>
<protein>
    <submittedName>
        <fullName evidence="14">Type VII secretion-associated serine protease mycosin</fullName>
    </submittedName>
</protein>
<evidence type="ECO:0000256" key="6">
    <source>
        <dbReference type="ARBA" id="ARBA00022801"/>
    </source>
</evidence>
<reference evidence="14" key="1">
    <citation type="submission" date="2021-04" db="EMBL/GenBank/DDBJ databases">
        <title>Sequencing of actinobacteria type strains.</title>
        <authorList>
            <person name="Nguyen G.-S."/>
            <person name="Wentzel A."/>
        </authorList>
    </citation>
    <scope>NUCLEOTIDE SEQUENCE</scope>
    <source>
        <strain evidence="14">DSM 42095</strain>
    </source>
</reference>
<dbReference type="InterPro" id="IPR015500">
    <property type="entry name" value="Peptidase_S8_subtilisin-rel"/>
</dbReference>
<keyword evidence="6 10" id="KW-0378">Hydrolase</keyword>
<dbReference type="GO" id="GO:0006508">
    <property type="term" value="P:proteolysis"/>
    <property type="evidence" value="ECO:0007669"/>
    <property type="project" value="UniProtKB-KW"/>
</dbReference>
<evidence type="ECO:0000256" key="4">
    <source>
        <dbReference type="ARBA" id="ARBA00022670"/>
    </source>
</evidence>
<evidence type="ECO:0000313" key="14">
    <source>
        <dbReference type="EMBL" id="MBR7672135.1"/>
    </source>
</evidence>
<evidence type="ECO:0000256" key="12">
    <source>
        <dbReference type="SAM" id="SignalP"/>
    </source>
</evidence>
<keyword evidence="9" id="KW-0472">Membrane</keyword>
<evidence type="ECO:0000256" key="2">
    <source>
        <dbReference type="ARBA" id="ARBA00011073"/>
    </source>
</evidence>
<dbReference type="InterPro" id="IPR036852">
    <property type="entry name" value="Peptidase_S8/S53_dom_sf"/>
</dbReference>
<evidence type="ECO:0000256" key="1">
    <source>
        <dbReference type="ARBA" id="ARBA00004162"/>
    </source>
</evidence>
<keyword evidence="12" id="KW-0732">Signal</keyword>
<dbReference type="PANTHER" id="PTHR43806:SF11">
    <property type="entry name" value="CEREVISIN-RELATED"/>
    <property type="match status" value="1"/>
</dbReference>
<evidence type="ECO:0000256" key="10">
    <source>
        <dbReference type="PROSITE-ProRule" id="PRU01240"/>
    </source>
</evidence>
<sequence>MGRTDLRSGRLRKAAVGCLGVLLVGMAATPAHAESVRSQQWHLDAMHAEEMWKTSKGEGVTVAVIDSGVDASVPDLRGQVLKGEDMTDRSGDAQDDLRGHGTSMAALIAGTGKSSEGQGAYGLAPAAKILPIRLEDSTQDSKNQAEAEKNFPKKVAPAIRRAADSEAKIINISLGSEGTSKELTAAVKYALSKDKLVFAAVGNEGDVMNPVGYPAATPGVIGVGAIGKDSKVTKESVTGEQVDLVAPGKDMVAACTEGSGVCTSHGTSDATAIASASAALIWSKHPDWTANQVTRVLVSTAGGAQSGKERTDEGGYGAVRPRIALAEPGDPGDPKTNPLPGPYYEGDKSGGAEKENGKGSGADQAAAASGGDGGTSTGQWVGYGVGGV</sequence>
<evidence type="ECO:0000259" key="13">
    <source>
        <dbReference type="Pfam" id="PF00082"/>
    </source>
</evidence>
<comment type="subcellular location">
    <subcellularLocation>
        <location evidence="1">Cell membrane</location>
        <topology evidence="1">Single-pass membrane protein</topology>
    </subcellularLocation>
</comment>
<dbReference type="Gene3D" id="3.40.50.200">
    <property type="entry name" value="Peptidase S8/S53 domain"/>
    <property type="match status" value="1"/>
</dbReference>
<dbReference type="InterPro" id="IPR023834">
    <property type="entry name" value="T7SS_pept_S8A_mycosin"/>
</dbReference>
<keyword evidence="3" id="KW-1003">Cell membrane</keyword>
<feature type="non-terminal residue" evidence="14">
    <location>
        <position position="388"/>
    </location>
</feature>
<evidence type="ECO:0000256" key="8">
    <source>
        <dbReference type="ARBA" id="ARBA00022989"/>
    </source>
</evidence>
<evidence type="ECO:0000256" key="9">
    <source>
        <dbReference type="ARBA" id="ARBA00023136"/>
    </source>
</evidence>
<evidence type="ECO:0000256" key="11">
    <source>
        <dbReference type="SAM" id="MobiDB-lite"/>
    </source>
</evidence>
<dbReference type="PANTHER" id="PTHR43806">
    <property type="entry name" value="PEPTIDASE S8"/>
    <property type="match status" value="1"/>
</dbReference>
<keyword evidence="8" id="KW-1133">Transmembrane helix</keyword>
<dbReference type="Proteomes" id="UP000675554">
    <property type="component" value="Unassembled WGS sequence"/>
</dbReference>
<evidence type="ECO:0000256" key="5">
    <source>
        <dbReference type="ARBA" id="ARBA00022692"/>
    </source>
</evidence>
<keyword evidence="7 10" id="KW-0720">Serine protease</keyword>
<keyword evidence="15" id="KW-1185">Reference proteome</keyword>
<feature type="signal peptide" evidence="12">
    <location>
        <begin position="1"/>
        <end position="33"/>
    </location>
</feature>
<proteinExistence type="inferred from homology"/>
<organism evidence="14 15">
    <name type="scientific">Streptomyces daliensis</name>
    <dbReference type="NCBI Taxonomy" id="299421"/>
    <lineage>
        <taxon>Bacteria</taxon>
        <taxon>Bacillati</taxon>
        <taxon>Actinomycetota</taxon>
        <taxon>Actinomycetes</taxon>
        <taxon>Kitasatosporales</taxon>
        <taxon>Streptomycetaceae</taxon>
        <taxon>Streptomyces</taxon>
    </lineage>
</organism>
<dbReference type="EMBL" id="JAGSMN010000070">
    <property type="protein sequence ID" value="MBR7672135.1"/>
    <property type="molecule type" value="Genomic_DNA"/>
</dbReference>
<feature type="active site" description="Charge relay system" evidence="10">
    <location>
        <position position="268"/>
    </location>
</feature>
<evidence type="ECO:0000313" key="15">
    <source>
        <dbReference type="Proteomes" id="UP000675554"/>
    </source>
</evidence>
<dbReference type="NCBIfam" id="TIGR03921">
    <property type="entry name" value="T7SS_mycosin"/>
    <property type="match status" value="1"/>
</dbReference>
<feature type="compositionally biased region" description="Gly residues" evidence="11">
    <location>
        <begin position="370"/>
        <end position="388"/>
    </location>
</feature>